<feature type="chain" id="PRO_5045578685" evidence="1">
    <location>
        <begin position="24"/>
        <end position="368"/>
    </location>
</feature>
<accession>A0ABX0XPW5</accession>
<dbReference type="InterPro" id="IPR008257">
    <property type="entry name" value="Pept_M19"/>
</dbReference>
<dbReference type="PANTHER" id="PTHR10443:SF12">
    <property type="entry name" value="DIPEPTIDASE"/>
    <property type="match status" value="1"/>
</dbReference>
<dbReference type="PROSITE" id="PS51365">
    <property type="entry name" value="RENAL_DIPEPTIDASE_2"/>
    <property type="match status" value="1"/>
</dbReference>
<dbReference type="EC" id="3.4.13.19" evidence="2"/>
<keyword evidence="2" id="KW-0224">Dipeptidase</keyword>
<dbReference type="PANTHER" id="PTHR10443">
    <property type="entry name" value="MICROSOMAL DIPEPTIDASE"/>
    <property type="match status" value="1"/>
</dbReference>
<proteinExistence type="predicted"/>
<name>A0ABX0XPW5_9SPHN</name>
<reference evidence="2 3" key="1">
    <citation type="submission" date="2020-03" db="EMBL/GenBank/DDBJ databases">
        <title>Genomic Encyclopedia of Type Strains, Phase IV (KMG-IV): sequencing the most valuable type-strain genomes for metagenomic binning, comparative biology and taxonomic classification.</title>
        <authorList>
            <person name="Goeker M."/>
        </authorList>
    </citation>
    <scope>NUCLEOTIDE SEQUENCE [LARGE SCALE GENOMIC DNA]</scope>
    <source>
        <strain evidence="2 3">DSM 27651</strain>
    </source>
</reference>
<dbReference type="Pfam" id="PF01244">
    <property type="entry name" value="Peptidase_M19"/>
    <property type="match status" value="1"/>
</dbReference>
<feature type="signal peptide" evidence="1">
    <location>
        <begin position="1"/>
        <end position="23"/>
    </location>
</feature>
<evidence type="ECO:0000313" key="2">
    <source>
        <dbReference type="EMBL" id="NJC34897.1"/>
    </source>
</evidence>
<comment type="caution">
    <text evidence="2">The sequence shown here is derived from an EMBL/GenBank/DDBJ whole genome shotgun (WGS) entry which is preliminary data.</text>
</comment>
<dbReference type="EMBL" id="JAATJE010000002">
    <property type="protein sequence ID" value="NJC34897.1"/>
    <property type="molecule type" value="Genomic_DNA"/>
</dbReference>
<keyword evidence="3" id="KW-1185">Reference proteome</keyword>
<sequence>MPILIPAAALLLAACQTTTTAPADPRAVHDRALTLDTHLDTPAQMDDPAWSIRDRHSYSADGSQIDLPRMAEGGLDGGFWVIYTPSGPTTPAGYAAARAHAERRLANIQRMVRDNPDSFAFATTAADAARIVAAGKRVVYISIENSLPLGEDLSQLSRWYDAGVRMAGPVHSADNQLADSTTGQGRWGGLSPLGRQWVAEMNRLGMIVDGSHSSDAAFDQMLALSTTPIILSHSGPKAIYDHPRNIDDARIRALAAKGGVIQANALFLSDWSIGQTRRPEAERTGTPADFELFMRSLLHLIEVAGVDHVGIGCDWDGGGGVLGMEDVAALPKITERLLAAGYTPADVEKIWSGNVLRLLAQAEAARGR</sequence>
<organism evidence="2 3">
    <name type="scientific">Sphingomonas jejuensis</name>
    <dbReference type="NCBI Taxonomy" id="904715"/>
    <lineage>
        <taxon>Bacteria</taxon>
        <taxon>Pseudomonadati</taxon>
        <taxon>Pseudomonadota</taxon>
        <taxon>Alphaproteobacteria</taxon>
        <taxon>Sphingomonadales</taxon>
        <taxon>Sphingomonadaceae</taxon>
        <taxon>Sphingomonas</taxon>
    </lineage>
</organism>
<dbReference type="SUPFAM" id="SSF51556">
    <property type="entry name" value="Metallo-dependent hydrolases"/>
    <property type="match status" value="1"/>
</dbReference>
<dbReference type="CDD" id="cd01301">
    <property type="entry name" value="rDP_like"/>
    <property type="match status" value="1"/>
</dbReference>
<evidence type="ECO:0000256" key="1">
    <source>
        <dbReference type="SAM" id="SignalP"/>
    </source>
</evidence>
<dbReference type="GO" id="GO:0016805">
    <property type="term" value="F:dipeptidase activity"/>
    <property type="evidence" value="ECO:0007669"/>
    <property type="project" value="UniProtKB-KW"/>
</dbReference>
<gene>
    <name evidence="2" type="ORF">GGR88_002411</name>
</gene>
<dbReference type="Proteomes" id="UP000734218">
    <property type="component" value="Unassembled WGS sequence"/>
</dbReference>
<protein>
    <submittedName>
        <fullName evidence="2">Membrane dipeptidase</fullName>
        <ecNumber evidence="2">3.4.13.19</ecNumber>
    </submittedName>
</protein>
<keyword evidence="1" id="KW-0732">Signal</keyword>
<dbReference type="Gene3D" id="3.20.20.140">
    <property type="entry name" value="Metal-dependent hydrolases"/>
    <property type="match status" value="1"/>
</dbReference>
<evidence type="ECO:0000313" key="3">
    <source>
        <dbReference type="Proteomes" id="UP000734218"/>
    </source>
</evidence>
<dbReference type="RefSeq" id="WP_167955286.1">
    <property type="nucleotide sequence ID" value="NZ_JAATJE010000002.1"/>
</dbReference>
<keyword evidence="2" id="KW-0645">Protease</keyword>
<keyword evidence="2" id="KW-0378">Hydrolase</keyword>
<dbReference type="InterPro" id="IPR032466">
    <property type="entry name" value="Metal_Hydrolase"/>
</dbReference>